<organism evidence="1 2">
    <name type="scientific">Novosphingobium pentaromativorans</name>
    <dbReference type="NCBI Taxonomy" id="205844"/>
    <lineage>
        <taxon>Bacteria</taxon>
        <taxon>Pseudomonadati</taxon>
        <taxon>Pseudomonadota</taxon>
        <taxon>Alphaproteobacteria</taxon>
        <taxon>Sphingomonadales</taxon>
        <taxon>Sphingomonadaceae</taxon>
        <taxon>Novosphingobium</taxon>
    </lineage>
</organism>
<protein>
    <submittedName>
        <fullName evidence="1">Uncharacterized protein</fullName>
    </submittedName>
</protein>
<comment type="caution">
    <text evidence="1">The sequence shown here is derived from an EMBL/GenBank/DDBJ whole genome shotgun (WGS) entry which is preliminary data.</text>
</comment>
<dbReference type="Proteomes" id="UP000249082">
    <property type="component" value="Unassembled WGS sequence"/>
</dbReference>
<accession>A0A2W5QEZ3</accession>
<evidence type="ECO:0000313" key="2">
    <source>
        <dbReference type="Proteomes" id="UP000249082"/>
    </source>
</evidence>
<proteinExistence type="predicted"/>
<sequence>MEIYTLKFPEEGNTGEKTGALCLDFGAEDAADALVLAHRKADDVRSGQAAELWQGARRLCSIRRAPRGNDVGVSSVRFQTA</sequence>
<gene>
    <name evidence="1" type="ORF">DI555_23365</name>
</gene>
<dbReference type="AlphaFoldDB" id="A0A2W5QEZ3"/>
<dbReference type="EMBL" id="QFPX01000046">
    <property type="protein sequence ID" value="PZQ50010.1"/>
    <property type="molecule type" value="Genomic_DNA"/>
</dbReference>
<evidence type="ECO:0000313" key="1">
    <source>
        <dbReference type="EMBL" id="PZQ50010.1"/>
    </source>
</evidence>
<name>A0A2W5QEZ3_9SPHN</name>
<reference evidence="1 2" key="1">
    <citation type="submission" date="2017-08" db="EMBL/GenBank/DDBJ databases">
        <title>Infants hospitalized years apart are colonized by the same room-sourced microbial strains.</title>
        <authorList>
            <person name="Brooks B."/>
            <person name="Olm M.R."/>
            <person name="Firek B.A."/>
            <person name="Baker R."/>
            <person name="Thomas B.C."/>
            <person name="Morowitz M.J."/>
            <person name="Banfield J.F."/>
        </authorList>
    </citation>
    <scope>NUCLEOTIDE SEQUENCE [LARGE SCALE GENOMIC DNA]</scope>
    <source>
        <strain evidence="1">S2_005_002_R2_33</strain>
    </source>
</reference>